<dbReference type="PANTHER" id="PTHR35604">
    <property type="entry name" value="TRANSPOSASE INSH FOR INSERTION SEQUENCE ELEMENT IS5A-RELATED"/>
    <property type="match status" value="1"/>
</dbReference>
<dbReference type="Proteomes" id="UP000241868">
    <property type="component" value="Unassembled WGS sequence"/>
</dbReference>
<proteinExistence type="predicted"/>
<evidence type="ECO:0000313" key="2">
    <source>
        <dbReference type="Proteomes" id="UP000241868"/>
    </source>
</evidence>
<accession>A0A2P7TWY8</accession>
<feature type="non-terminal residue" evidence="1">
    <location>
        <position position="1"/>
    </location>
</feature>
<dbReference type="AlphaFoldDB" id="A0A2P7TWY8"/>
<comment type="caution">
    <text evidence="1">The sequence shown here is derived from an EMBL/GenBank/DDBJ whole genome shotgun (WGS) entry which is preliminary data.</text>
</comment>
<protein>
    <submittedName>
        <fullName evidence="1">IS5/IS1182 family transposase</fullName>
    </submittedName>
</protein>
<gene>
    <name evidence="1" type="ORF">C7N83_13840</name>
</gene>
<keyword evidence="2" id="KW-1185">Reference proteome</keyword>
<organism evidence="1 2">
    <name type="scientific">Neisseria iguanae</name>
    <dbReference type="NCBI Taxonomy" id="90242"/>
    <lineage>
        <taxon>Bacteria</taxon>
        <taxon>Pseudomonadati</taxon>
        <taxon>Pseudomonadota</taxon>
        <taxon>Betaproteobacteria</taxon>
        <taxon>Neisseriales</taxon>
        <taxon>Neisseriaceae</taxon>
        <taxon>Neisseria</taxon>
    </lineage>
</organism>
<reference evidence="1 2" key="1">
    <citation type="submission" date="2018-03" db="EMBL/GenBank/DDBJ databases">
        <title>Neisseria weixii sp. nov., isolated from the intestinal contents of Tibetan Plateau pika (Ochotona curzoniae) in Yushu, Qinghai Province, China.</title>
        <authorList>
            <person name="Gui Z."/>
        </authorList>
    </citation>
    <scope>NUCLEOTIDE SEQUENCE [LARGE SCALE GENOMIC DNA]</scope>
    <source>
        <strain evidence="1 2">ATCC 51483</strain>
    </source>
</reference>
<dbReference type="EMBL" id="PXYY01000177">
    <property type="protein sequence ID" value="PSJ79175.1"/>
    <property type="molecule type" value="Genomic_DNA"/>
</dbReference>
<dbReference type="PANTHER" id="PTHR35604:SF2">
    <property type="entry name" value="TRANSPOSASE INSH FOR INSERTION SEQUENCE ELEMENT IS5A-RELATED"/>
    <property type="match status" value="1"/>
</dbReference>
<sequence>GFGTLHRKFRYRRAAYFGLLKVTAQSHLKAVCINLPKAANRLRVPAAV</sequence>
<name>A0A2P7TWY8_9NEIS</name>
<evidence type="ECO:0000313" key="1">
    <source>
        <dbReference type="EMBL" id="PSJ79175.1"/>
    </source>
</evidence>